<comment type="caution">
    <text evidence="1">The sequence shown here is derived from an EMBL/GenBank/DDBJ whole genome shotgun (WGS) entry which is preliminary data.</text>
</comment>
<evidence type="ECO:0000313" key="1">
    <source>
        <dbReference type="EMBL" id="KIC94947.1"/>
    </source>
</evidence>
<dbReference type="EMBL" id="JSVC01000009">
    <property type="protein sequence ID" value="KIC94947.1"/>
    <property type="molecule type" value="Genomic_DNA"/>
</dbReference>
<organism evidence="1 2">
    <name type="scientific">Flavihumibacter solisilvae</name>
    <dbReference type="NCBI Taxonomy" id="1349421"/>
    <lineage>
        <taxon>Bacteria</taxon>
        <taxon>Pseudomonadati</taxon>
        <taxon>Bacteroidota</taxon>
        <taxon>Chitinophagia</taxon>
        <taxon>Chitinophagales</taxon>
        <taxon>Chitinophagaceae</taxon>
        <taxon>Flavihumibacter</taxon>
    </lineage>
</organism>
<keyword evidence="2" id="KW-1185">Reference proteome</keyword>
<sequence length="232" mass="26518">MPMISDSSRNTHYLTMSANFAGANDQLTDYVFVGQAKWHYSMKIANNVQGFIGAQFSAGTYEVRPIRESEGELPYYVDIPKINNASGIKYTGAAGLNGGFAFVVPMGSRHEWRIFGVEGSVSREFGDYMQFREMMPDSIVTFVDKGEWPATLGGFTEWVFRPSNPKVRLGFQLGWGTGINRLVSHTEEYRYLRPRYFYQTFHFTRDNVTTYFSGRFGNYFAGFQFGLSFRLK</sequence>
<name>A0A0C1L4B2_9BACT</name>
<dbReference type="AlphaFoldDB" id="A0A0C1L4B2"/>
<gene>
    <name evidence="1" type="ORF">OI18_08590</name>
</gene>
<evidence type="ECO:0000313" key="2">
    <source>
        <dbReference type="Proteomes" id="UP000031408"/>
    </source>
</evidence>
<protein>
    <recommendedName>
        <fullName evidence="3">Outer membrane protein beta-barrel domain-containing protein</fullName>
    </recommendedName>
</protein>
<proteinExistence type="predicted"/>
<dbReference type="Proteomes" id="UP000031408">
    <property type="component" value="Unassembled WGS sequence"/>
</dbReference>
<evidence type="ECO:0008006" key="3">
    <source>
        <dbReference type="Google" id="ProtNLM"/>
    </source>
</evidence>
<reference evidence="1 2" key="1">
    <citation type="submission" date="2014-11" db="EMBL/GenBank/DDBJ databases">
        <title>Genome sequence of Flavihumibacter solisilvae 3-3.</title>
        <authorList>
            <person name="Zhou G."/>
            <person name="Li M."/>
            <person name="Wang G."/>
        </authorList>
    </citation>
    <scope>NUCLEOTIDE SEQUENCE [LARGE SCALE GENOMIC DNA]</scope>
    <source>
        <strain evidence="1 2">3-3</strain>
    </source>
</reference>
<accession>A0A0C1L4B2</accession>